<feature type="transmembrane region" description="Helical" evidence="6">
    <location>
        <begin position="45"/>
        <end position="66"/>
    </location>
</feature>
<dbReference type="AlphaFoldDB" id="A0A1M5I2W9"/>
<accession>A0A1M5I2W9</accession>
<gene>
    <name evidence="8" type="ORF">SAMN05443663_102241</name>
</gene>
<comment type="subcellular location">
    <subcellularLocation>
        <location evidence="1">Cell membrane</location>
        <topology evidence="1">Multi-pass membrane protein</topology>
    </subcellularLocation>
</comment>
<dbReference type="InterPro" id="IPR010432">
    <property type="entry name" value="RDD"/>
</dbReference>
<evidence type="ECO:0000313" key="8">
    <source>
        <dbReference type="EMBL" id="SHG22591.1"/>
    </source>
</evidence>
<evidence type="ECO:0000256" key="4">
    <source>
        <dbReference type="ARBA" id="ARBA00022989"/>
    </source>
</evidence>
<keyword evidence="9" id="KW-1185">Reference proteome</keyword>
<feature type="transmembrane region" description="Helical" evidence="6">
    <location>
        <begin position="12"/>
        <end position="33"/>
    </location>
</feature>
<dbReference type="EMBL" id="FQWC01000002">
    <property type="protein sequence ID" value="SHG22591.1"/>
    <property type="molecule type" value="Genomic_DNA"/>
</dbReference>
<dbReference type="Proteomes" id="UP000184071">
    <property type="component" value="Unassembled WGS sequence"/>
</dbReference>
<dbReference type="PANTHER" id="PTHR36115:SF6">
    <property type="entry name" value="PROLINE-RICH ANTIGEN HOMOLOG"/>
    <property type="match status" value="1"/>
</dbReference>
<keyword evidence="5 6" id="KW-0472">Membrane</keyword>
<dbReference type="RefSeq" id="WP_073414891.1">
    <property type="nucleotide sequence ID" value="NZ_FQWC01000002.1"/>
</dbReference>
<feature type="domain" description="RDD" evidence="7">
    <location>
        <begin position="5"/>
        <end position="121"/>
    </location>
</feature>
<evidence type="ECO:0000256" key="6">
    <source>
        <dbReference type="SAM" id="Phobius"/>
    </source>
</evidence>
<evidence type="ECO:0000256" key="1">
    <source>
        <dbReference type="ARBA" id="ARBA00004651"/>
    </source>
</evidence>
<keyword evidence="2" id="KW-1003">Cell membrane</keyword>
<dbReference type="PANTHER" id="PTHR36115">
    <property type="entry name" value="PROLINE-RICH ANTIGEN HOMOLOG-RELATED"/>
    <property type="match status" value="1"/>
</dbReference>
<evidence type="ECO:0000313" key="9">
    <source>
        <dbReference type="Proteomes" id="UP000184071"/>
    </source>
</evidence>
<dbReference type="OrthoDB" id="982116at2"/>
<evidence type="ECO:0000256" key="3">
    <source>
        <dbReference type="ARBA" id="ARBA00022692"/>
    </source>
</evidence>
<keyword evidence="3 6" id="KW-0812">Transmembrane</keyword>
<proteinExistence type="predicted"/>
<evidence type="ECO:0000256" key="2">
    <source>
        <dbReference type="ARBA" id="ARBA00022475"/>
    </source>
</evidence>
<sequence length="135" mass="15392">MNEKYPLVLDRIQSTLIDSVLIIACMIVISDVLSSFKNVPDSLRMVLLISLFLYEPIATTFGGTIGNHIKGIRVRKNSNEDMKINIFQAFIRYFLKLSLGWLSFITIFSSNKTRAIHDVISDTVMIKIEPIQIKK</sequence>
<name>A0A1M5I2W9_9FLAO</name>
<dbReference type="GO" id="GO:0005886">
    <property type="term" value="C:plasma membrane"/>
    <property type="evidence" value="ECO:0007669"/>
    <property type="project" value="UniProtKB-SubCell"/>
</dbReference>
<dbReference type="Pfam" id="PF06271">
    <property type="entry name" value="RDD"/>
    <property type="match status" value="1"/>
</dbReference>
<keyword evidence="4 6" id="KW-1133">Transmembrane helix</keyword>
<evidence type="ECO:0000256" key="5">
    <source>
        <dbReference type="ARBA" id="ARBA00023136"/>
    </source>
</evidence>
<evidence type="ECO:0000259" key="7">
    <source>
        <dbReference type="Pfam" id="PF06271"/>
    </source>
</evidence>
<organism evidence="8 9">
    <name type="scientific">Flavobacterium defluvii</name>
    <dbReference type="NCBI Taxonomy" id="370979"/>
    <lineage>
        <taxon>Bacteria</taxon>
        <taxon>Pseudomonadati</taxon>
        <taxon>Bacteroidota</taxon>
        <taxon>Flavobacteriia</taxon>
        <taxon>Flavobacteriales</taxon>
        <taxon>Flavobacteriaceae</taxon>
        <taxon>Flavobacterium</taxon>
    </lineage>
</organism>
<feature type="transmembrane region" description="Helical" evidence="6">
    <location>
        <begin position="86"/>
        <end position="108"/>
    </location>
</feature>
<reference evidence="9" key="1">
    <citation type="submission" date="2016-11" db="EMBL/GenBank/DDBJ databases">
        <authorList>
            <person name="Varghese N."/>
            <person name="Submissions S."/>
        </authorList>
    </citation>
    <scope>NUCLEOTIDE SEQUENCE [LARGE SCALE GENOMIC DNA]</scope>
    <source>
        <strain evidence="9">DSM 17963</strain>
    </source>
</reference>
<protein>
    <submittedName>
        <fullName evidence="8">RDD family protein</fullName>
    </submittedName>
</protein>
<dbReference type="STRING" id="370979.SAMN05443663_102241"/>
<dbReference type="InterPro" id="IPR051791">
    <property type="entry name" value="Pra-immunoreactive"/>
</dbReference>